<evidence type="ECO:0000256" key="3">
    <source>
        <dbReference type="ARBA" id="ARBA00022475"/>
    </source>
</evidence>
<comment type="subcellular location">
    <subcellularLocation>
        <location evidence="1">Cell membrane</location>
        <topology evidence="1">Peripheral membrane protein</topology>
        <orientation evidence="1">Cytoplasmic side</orientation>
    </subcellularLocation>
</comment>
<protein>
    <submittedName>
        <fullName evidence="11">ATP-binding cassette domain-containing protein</fullName>
    </submittedName>
</protein>
<keyword evidence="5 11" id="KW-0067">ATP-binding</keyword>
<reference evidence="11 12" key="1">
    <citation type="submission" date="2020-10" db="EMBL/GenBank/DDBJ databases">
        <title>Connecting structure to function with the recovery of over 1000 high-quality activated sludge metagenome-assembled genomes encoding full-length rRNA genes using long-read sequencing.</title>
        <authorList>
            <person name="Singleton C.M."/>
            <person name="Petriglieri F."/>
            <person name="Kristensen J.M."/>
            <person name="Kirkegaard R.H."/>
            <person name="Michaelsen T.Y."/>
            <person name="Andersen M.H."/>
            <person name="Karst S.M."/>
            <person name="Dueholm M.S."/>
            <person name="Nielsen P.H."/>
            <person name="Albertsen M."/>
        </authorList>
    </citation>
    <scope>NUCLEOTIDE SEQUENCE [LARGE SCALE GENOMIC DNA]</scope>
    <source>
        <strain evidence="11">Lyne_18-Q3-R50-59_MAXAC.006</strain>
    </source>
</reference>
<dbReference type="GO" id="GO:0046677">
    <property type="term" value="P:response to antibiotic"/>
    <property type="evidence" value="ECO:0007669"/>
    <property type="project" value="UniProtKB-KW"/>
</dbReference>
<dbReference type="InterPro" id="IPR005894">
    <property type="entry name" value="DrrA"/>
</dbReference>
<sequence length="328" mass="34286">MTSSLAVEATGLVKHYGETVALSGVDIDVPTGTVTGVLGPNGAGKTTVVRILTTLAQATAGTATVAGFDVATHPTEVRRRIGLAAQDATVDPLLTGHENLVMNGELHQLSGRAAKARSRELLEQFSLADAGDRVSSGYSGGMRRRLDLAATLVGRPSVLFLDEPTTGLDPRARTELWGVLETLVGDGTSILLTTQYLDEADRLADDILVVDHGRVIARGDARSLKRQVGGDNIGVTINDPSQLDEVAAILARVTGTHPVVDRPARTATSPTTEGVAALASVANALADNRVAVEDLSLRQPTLDEVFLTLTGAPAEADQPSDEAEEAHR</sequence>
<dbReference type="Pfam" id="PF00005">
    <property type="entry name" value="ABC_tran"/>
    <property type="match status" value="1"/>
</dbReference>
<keyword evidence="7" id="KW-0472">Membrane</keyword>
<dbReference type="InterPro" id="IPR027417">
    <property type="entry name" value="P-loop_NTPase"/>
</dbReference>
<dbReference type="GO" id="GO:0043215">
    <property type="term" value="P:daunorubicin transport"/>
    <property type="evidence" value="ECO:0007669"/>
    <property type="project" value="InterPro"/>
</dbReference>
<comment type="similarity">
    <text evidence="9">Belongs to the ABC transporter superfamily. Drug exporter-1 (DrugE1) (TC 3.A.1.105) family.</text>
</comment>
<evidence type="ECO:0000256" key="9">
    <source>
        <dbReference type="ARBA" id="ARBA00049985"/>
    </source>
</evidence>
<dbReference type="NCBIfam" id="TIGR01188">
    <property type="entry name" value="drrA"/>
    <property type="match status" value="1"/>
</dbReference>
<dbReference type="PANTHER" id="PTHR42711:SF19">
    <property type="entry name" value="DOXORUBICIN RESISTANCE ATP-BINDING PROTEIN DRRA"/>
    <property type="match status" value="1"/>
</dbReference>
<gene>
    <name evidence="11" type="ORF">IPN02_09380</name>
</gene>
<dbReference type="GO" id="GO:1900753">
    <property type="term" value="P:doxorubicin transport"/>
    <property type="evidence" value="ECO:0007669"/>
    <property type="project" value="InterPro"/>
</dbReference>
<evidence type="ECO:0000256" key="8">
    <source>
        <dbReference type="ARBA" id="ARBA00023251"/>
    </source>
</evidence>
<evidence type="ECO:0000256" key="2">
    <source>
        <dbReference type="ARBA" id="ARBA00022448"/>
    </source>
</evidence>
<dbReference type="GO" id="GO:0005524">
    <property type="term" value="F:ATP binding"/>
    <property type="evidence" value="ECO:0007669"/>
    <property type="project" value="UniProtKB-KW"/>
</dbReference>
<dbReference type="SMART" id="SM00382">
    <property type="entry name" value="AAA"/>
    <property type="match status" value="1"/>
</dbReference>
<dbReference type="Proteomes" id="UP000727993">
    <property type="component" value="Unassembled WGS sequence"/>
</dbReference>
<evidence type="ECO:0000259" key="10">
    <source>
        <dbReference type="PROSITE" id="PS50893"/>
    </source>
</evidence>
<dbReference type="PROSITE" id="PS50893">
    <property type="entry name" value="ABC_TRANSPORTER_2"/>
    <property type="match status" value="1"/>
</dbReference>
<dbReference type="SUPFAM" id="SSF52540">
    <property type="entry name" value="P-loop containing nucleoside triphosphate hydrolases"/>
    <property type="match status" value="1"/>
</dbReference>
<dbReference type="GO" id="GO:0016887">
    <property type="term" value="F:ATP hydrolysis activity"/>
    <property type="evidence" value="ECO:0007669"/>
    <property type="project" value="InterPro"/>
</dbReference>
<dbReference type="GO" id="GO:0005886">
    <property type="term" value="C:plasma membrane"/>
    <property type="evidence" value="ECO:0007669"/>
    <property type="project" value="UniProtKB-SubCell"/>
</dbReference>
<evidence type="ECO:0000313" key="12">
    <source>
        <dbReference type="Proteomes" id="UP000727993"/>
    </source>
</evidence>
<evidence type="ECO:0000256" key="1">
    <source>
        <dbReference type="ARBA" id="ARBA00004413"/>
    </source>
</evidence>
<name>A0A936TFV7_9ACTN</name>
<comment type="caution">
    <text evidence="11">The sequence shown here is derived from an EMBL/GenBank/DDBJ whole genome shotgun (WGS) entry which is preliminary data.</text>
</comment>
<dbReference type="AlphaFoldDB" id="A0A936TFV7"/>
<keyword evidence="3" id="KW-1003">Cell membrane</keyword>
<keyword evidence="4" id="KW-0547">Nucleotide-binding</keyword>
<keyword evidence="6" id="KW-1278">Translocase</keyword>
<dbReference type="EMBL" id="JADJZA010000006">
    <property type="protein sequence ID" value="MBK9297030.1"/>
    <property type="molecule type" value="Genomic_DNA"/>
</dbReference>
<feature type="domain" description="ABC transporter" evidence="10">
    <location>
        <begin position="7"/>
        <end position="237"/>
    </location>
</feature>
<dbReference type="InterPro" id="IPR050763">
    <property type="entry name" value="ABC_transporter_ATP-binding"/>
</dbReference>
<dbReference type="InterPro" id="IPR003593">
    <property type="entry name" value="AAA+_ATPase"/>
</dbReference>
<accession>A0A936TFV7</accession>
<dbReference type="InterPro" id="IPR017871">
    <property type="entry name" value="ABC_transporter-like_CS"/>
</dbReference>
<proteinExistence type="inferred from homology"/>
<keyword evidence="2" id="KW-0813">Transport</keyword>
<dbReference type="PROSITE" id="PS00211">
    <property type="entry name" value="ABC_TRANSPORTER_1"/>
    <property type="match status" value="1"/>
</dbReference>
<organism evidence="11 12">
    <name type="scientific">Candidatus Neomicrothrix subdominans</name>
    <dbReference type="NCBI Taxonomy" id="2954438"/>
    <lineage>
        <taxon>Bacteria</taxon>
        <taxon>Bacillati</taxon>
        <taxon>Actinomycetota</taxon>
        <taxon>Acidimicrobiia</taxon>
        <taxon>Acidimicrobiales</taxon>
        <taxon>Microthrixaceae</taxon>
        <taxon>Candidatus Neomicrothrix</taxon>
    </lineage>
</organism>
<dbReference type="Gene3D" id="3.40.50.300">
    <property type="entry name" value="P-loop containing nucleotide triphosphate hydrolases"/>
    <property type="match status" value="1"/>
</dbReference>
<evidence type="ECO:0000256" key="5">
    <source>
        <dbReference type="ARBA" id="ARBA00022840"/>
    </source>
</evidence>
<dbReference type="PANTHER" id="PTHR42711">
    <property type="entry name" value="ABC TRANSPORTER ATP-BINDING PROTEIN"/>
    <property type="match status" value="1"/>
</dbReference>
<dbReference type="InterPro" id="IPR003439">
    <property type="entry name" value="ABC_transporter-like_ATP-bd"/>
</dbReference>
<evidence type="ECO:0000313" key="11">
    <source>
        <dbReference type="EMBL" id="MBK9297030.1"/>
    </source>
</evidence>
<evidence type="ECO:0000256" key="4">
    <source>
        <dbReference type="ARBA" id="ARBA00022741"/>
    </source>
</evidence>
<keyword evidence="8" id="KW-0046">Antibiotic resistance</keyword>
<evidence type="ECO:0000256" key="7">
    <source>
        <dbReference type="ARBA" id="ARBA00023136"/>
    </source>
</evidence>
<evidence type="ECO:0000256" key="6">
    <source>
        <dbReference type="ARBA" id="ARBA00022967"/>
    </source>
</evidence>